<evidence type="ECO:0000256" key="1">
    <source>
        <dbReference type="SAM" id="MobiDB-lite"/>
    </source>
</evidence>
<dbReference type="InterPro" id="IPR003615">
    <property type="entry name" value="HNH_nuc"/>
</dbReference>
<evidence type="ECO:0000313" key="3">
    <source>
        <dbReference type="EMBL" id="QGZ66393.1"/>
    </source>
</evidence>
<evidence type="ECO:0000313" key="4">
    <source>
        <dbReference type="Proteomes" id="UP000433577"/>
    </source>
</evidence>
<name>A0A7Z2GR45_9BURK</name>
<evidence type="ECO:0000259" key="2">
    <source>
        <dbReference type="Pfam" id="PF13392"/>
    </source>
</evidence>
<dbReference type="KEGG" id="pacs:FAZ98_31915"/>
<accession>A0A7Z2GR45</accession>
<sequence length="116" mass="13403">MREIPLSKGLTAIVDDEDFDTLRGFNWFVSSWGYAVRNAGGKQIRMHRQIMGVENNRQILIDHINMDRLDNRRSNLRSCTQSQNLSNRPLRKIPQDSKASQKGIKNGRRGFFTRGV</sequence>
<dbReference type="Pfam" id="PF13392">
    <property type="entry name" value="HNH_3"/>
    <property type="match status" value="1"/>
</dbReference>
<dbReference type="InterPro" id="IPR044925">
    <property type="entry name" value="His-Me_finger_sf"/>
</dbReference>
<organism evidence="3 4">
    <name type="scientific">Paraburkholderia acidisoli</name>
    <dbReference type="NCBI Taxonomy" id="2571748"/>
    <lineage>
        <taxon>Bacteria</taxon>
        <taxon>Pseudomonadati</taxon>
        <taxon>Pseudomonadota</taxon>
        <taxon>Betaproteobacteria</taxon>
        <taxon>Burkholderiales</taxon>
        <taxon>Burkholderiaceae</taxon>
        <taxon>Paraburkholderia</taxon>
    </lineage>
</organism>
<dbReference type="Proteomes" id="UP000433577">
    <property type="component" value="Chromosome 4"/>
</dbReference>
<proteinExistence type="predicted"/>
<feature type="compositionally biased region" description="Polar residues" evidence="1">
    <location>
        <begin position="77"/>
        <end position="87"/>
    </location>
</feature>
<dbReference type="SUPFAM" id="SSF54060">
    <property type="entry name" value="His-Me finger endonucleases"/>
    <property type="match status" value="1"/>
</dbReference>
<keyword evidence="4" id="KW-1185">Reference proteome</keyword>
<dbReference type="OrthoDB" id="8974199at2"/>
<dbReference type="AlphaFoldDB" id="A0A7Z2GR45"/>
<reference evidence="3 4" key="1">
    <citation type="submission" date="2019-12" db="EMBL/GenBank/DDBJ databases">
        <title>Paraburkholderia acidiphila 7Q-K02 sp. nov and Paraburkholderia acidisoli DHF22 sp. nov., two strains isolated from forest soil.</title>
        <authorList>
            <person name="Gao Z."/>
            <person name="Qiu L."/>
        </authorList>
    </citation>
    <scope>NUCLEOTIDE SEQUENCE [LARGE SCALE GENOMIC DNA]</scope>
    <source>
        <strain evidence="3 4">DHF22</strain>
    </source>
</reference>
<protein>
    <recommendedName>
        <fullName evidence="2">HNH nuclease domain-containing protein</fullName>
    </recommendedName>
</protein>
<feature type="region of interest" description="Disordered" evidence="1">
    <location>
        <begin position="77"/>
        <end position="116"/>
    </location>
</feature>
<feature type="domain" description="HNH nuclease" evidence="2">
    <location>
        <begin position="61"/>
        <end position="84"/>
    </location>
</feature>
<dbReference type="EMBL" id="CP046916">
    <property type="protein sequence ID" value="QGZ66393.1"/>
    <property type="molecule type" value="Genomic_DNA"/>
</dbReference>
<dbReference type="Gene3D" id="3.90.75.20">
    <property type="match status" value="1"/>
</dbReference>
<gene>
    <name evidence="3" type="ORF">FAZ98_31915</name>
</gene>